<feature type="region of interest" description="Disordered" evidence="1">
    <location>
        <begin position="205"/>
        <end position="232"/>
    </location>
</feature>
<organism evidence="2 3">
    <name type="scientific">Portunus trituberculatus</name>
    <name type="common">Swimming crab</name>
    <name type="synonym">Neptunus trituberculatus</name>
    <dbReference type="NCBI Taxonomy" id="210409"/>
    <lineage>
        <taxon>Eukaryota</taxon>
        <taxon>Metazoa</taxon>
        <taxon>Ecdysozoa</taxon>
        <taxon>Arthropoda</taxon>
        <taxon>Crustacea</taxon>
        <taxon>Multicrustacea</taxon>
        <taxon>Malacostraca</taxon>
        <taxon>Eumalacostraca</taxon>
        <taxon>Eucarida</taxon>
        <taxon>Decapoda</taxon>
        <taxon>Pleocyemata</taxon>
        <taxon>Brachyura</taxon>
        <taxon>Eubrachyura</taxon>
        <taxon>Portunoidea</taxon>
        <taxon>Portunidae</taxon>
        <taxon>Portuninae</taxon>
        <taxon>Portunus</taxon>
    </lineage>
</organism>
<gene>
    <name evidence="2" type="ORF">E2C01_002324</name>
</gene>
<keyword evidence="3" id="KW-1185">Reference proteome</keyword>
<comment type="caution">
    <text evidence="2">The sequence shown here is derived from an EMBL/GenBank/DDBJ whole genome shotgun (WGS) entry which is preliminary data.</text>
</comment>
<reference evidence="2 3" key="1">
    <citation type="submission" date="2019-05" db="EMBL/GenBank/DDBJ databases">
        <title>Another draft genome of Portunus trituberculatus and its Hox gene families provides insights of decapod evolution.</title>
        <authorList>
            <person name="Jeong J.-H."/>
            <person name="Song I."/>
            <person name="Kim S."/>
            <person name="Choi T."/>
            <person name="Kim D."/>
            <person name="Ryu S."/>
            <person name="Kim W."/>
        </authorList>
    </citation>
    <scope>NUCLEOTIDE SEQUENCE [LARGE SCALE GENOMIC DNA]</scope>
    <source>
        <tissue evidence="2">Muscle</tissue>
    </source>
</reference>
<dbReference type="AlphaFoldDB" id="A0A5B7CLZ2"/>
<evidence type="ECO:0000313" key="2">
    <source>
        <dbReference type="EMBL" id="MPC09704.1"/>
    </source>
</evidence>
<evidence type="ECO:0000256" key="1">
    <source>
        <dbReference type="SAM" id="MobiDB-lite"/>
    </source>
</evidence>
<protein>
    <submittedName>
        <fullName evidence="2">Uncharacterized protein</fullName>
    </submittedName>
</protein>
<accession>A0A5B7CLZ2</accession>
<sequence length="269" mass="29634">MVEWLSSGGGGGGGGSSVDLPPAYLIHPHYWSSYLVPACPATRVLRVHQVFRESHNICLADDMQVARDVAKCRFDLTIKPRFCDGNNVRLMSEDKVVSEITKICAEAPHIGRHDSQVLAEVVNPLLTPGAGLTVDYMGMRWRVTACHATWNPLQYHFLPKVSSAAVAYLRCVSGAGTVITSRSISTPDVPLGPEKEEDLVEDSEVRAEANMKEEAPQGEPPEGGRSDNEADDNDERSLLIFAKYIGPKLDKRDGNIIWPYRRPKLVPSR</sequence>
<evidence type="ECO:0000313" key="3">
    <source>
        <dbReference type="Proteomes" id="UP000324222"/>
    </source>
</evidence>
<feature type="compositionally biased region" description="Basic and acidic residues" evidence="1">
    <location>
        <begin position="205"/>
        <end position="215"/>
    </location>
</feature>
<name>A0A5B7CLZ2_PORTR</name>
<dbReference type="Proteomes" id="UP000324222">
    <property type="component" value="Unassembled WGS sequence"/>
</dbReference>
<dbReference type="EMBL" id="VSRR010000081">
    <property type="protein sequence ID" value="MPC09704.1"/>
    <property type="molecule type" value="Genomic_DNA"/>
</dbReference>
<proteinExistence type="predicted"/>